<reference evidence="7 8" key="1">
    <citation type="journal article" date="2011" name="Stand. Genomic Sci.">
        <title>Complete genome sequence of 'Thioalkalivibrio sulfidophilus' HL-EbGr7.</title>
        <authorList>
            <person name="Muyzer G."/>
            <person name="Sorokin D.Y."/>
            <person name="Mavromatis K."/>
            <person name="Lapidus A."/>
            <person name="Clum A."/>
            <person name="Ivanova N."/>
            <person name="Pati A."/>
            <person name="d'Haeseleer P."/>
            <person name="Woyke T."/>
            <person name="Kyrpides N.C."/>
        </authorList>
    </citation>
    <scope>NUCLEOTIDE SEQUENCE [LARGE SCALE GENOMIC DNA]</scope>
    <source>
        <strain evidence="7 8">HL-EbGR7</strain>
    </source>
</reference>
<dbReference type="HOGENOM" id="CLU_025996_17_3_6"/>
<dbReference type="SUPFAM" id="SSF53448">
    <property type="entry name" value="Nucleotide-diphospho-sugar transferases"/>
    <property type="match status" value="1"/>
</dbReference>
<dbReference type="Pfam" id="PF00535">
    <property type="entry name" value="Glycos_transf_2"/>
    <property type="match status" value="1"/>
</dbReference>
<dbReference type="eggNOG" id="COG1215">
    <property type="taxonomic scope" value="Bacteria"/>
</dbReference>
<gene>
    <name evidence="7" type="ordered locus">Tgr7_1958</name>
</gene>
<keyword evidence="3" id="KW-0328">Glycosyltransferase</keyword>
<accession>B8GT24</accession>
<dbReference type="GO" id="GO:0016757">
    <property type="term" value="F:glycosyltransferase activity"/>
    <property type="evidence" value="ECO:0007669"/>
    <property type="project" value="UniProtKB-KW"/>
</dbReference>
<dbReference type="CAZy" id="GT2">
    <property type="family name" value="Glycosyltransferase Family 2"/>
</dbReference>
<evidence type="ECO:0000256" key="1">
    <source>
        <dbReference type="ARBA" id="ARBA00004236"/>
    </source>
</evidence>
<keyword evidence="2" id="KW-1003">Cell membrane</keyword>
<dbReference type="OrthoDB" id="5291101at2"/>
<sequence length="229" mass="25775">MDHRETPWLSVVIPVLNEAEGIGALLEQLAPLRERGAELILVDGGSSDGTREIAAGWVDRLLQRGRGRARQMNAGAAVARGEVLWFLHGDSRIPEEADEHIREALSRRAWGRFDVRLSGEQPMLRVVERAMNLRSCLTGIATGDQGMFLGREDFQSLGGFPAIELMEDIALSKRLKRALGRPACVRTPLITSSRRWETRGILRTVLLMWWLRLAYALGVKPARLARWYR</sequence>
<dbReference type="InterPro" id="IPR026461">
    <property type="entry name" value="Trfase_2_rSAM/seldom_assoc"/>
</dbReference>
<dbReference type="PANTHER" id="PTHR43646">
    <property type="entry name" value="GLYCOSYLTRANSFERASE"/>
    <property type="match status" value="1"/>
</dbReference>
<evidence type="ECO:0000256" key="5">
    <source>
        <dbReference type="ARBA" id="ARBA00023136"/>
    </source>
</evidence>
<evidence type="ECO:0000313" key="8">
    <source>
        <dbReference type="Proteomes" id="UP000002383"/>
    </source>
</evidence>
<evidence type="ECO:0000259" key="6">
    <source>
        <dbReference type="Pfam" id="PF00535"/>
    </source>
</evidence>
<proteinExistence type="predicted"/>
<dbReference type="EMBL" id="CP001339">
    <property type="protein sequence ID" value="ACL73039.1"/>
    <property type="molecule type" value="Genomic_DNA"/>
</dbReference>
<evidence type="ECO:0000256" key="3">
    <source>
        <dbReference type="ARBA" id="ARBA00022676"/>
    </source>
</evidence>
<dbReference type="RefSeq" id="WP_012638518.1">
    <property type="nucleotide sequence ID" value="NC_011901.1"/>
</dbReference>
<dbReference type="AlphaFoldDB" id="B8GT24"/>
<comment type="subcellular location">
    <subcellularLocation>
        <location evidence="1">Cell membrane</location>
    </subcellularLocation>
</comment>
<protein>
    <recommendedName>
        <fullName evidence="6">Glycosyltransferase 2-like domain-containing protein</fullName>
    </recommendedName>
</protein>
<evidence type="ECO:0000256" key="4">
    <source>
        <dbReference type="ARBA" id="ARBA00022679"/>
    </source>
</evidence>
<dbReference type="Proteomes" id="UP000002383">
    <property type="component" value="Chromosome"/>
</dbReference>
<feature type="domain" description="Glycosyltransferase 2-like" evidence="6">
    <location>
        <begin position="10"/>
        <end position="120"/>
    </location>
</feature>
<keyword evidence="4" id="KW-0808">Transferase</keyword>
<dbReference type="GO" id="GO:0005886">
    <property type="term" value="C:plasma membrane"/>
    <property type="evidence" value="ECO:0007669"/>
    <property type="project" value="UniProtKB-SubCell"/>
</dbReference>
<dbReference type="NCBIfam" id="TIGR04283">
    <property type="entry name" value="glyco_like_mftF"/>
    <property type="match status" value="1"/>
</dbReference>
<dbReference type="STRING" id="396588.Tgr7_1958"/>
<dbReference type="Gene3D" id="3.90.550.10">
    <property type="entry name" value="Spore Coat Polysaccharide Biosynthesis Protein SpsA, Chain A"/>
    <property type="match status" value="1"/>
</dbReference>
<dbReference type="PANTHER" id="PTHR43646:SF2">
    <property type="entry name" value="GLYCOSYLTRANSFERASE 2-LIKE DOMAIN-CONTAINING PROTEIN"/>
    <property type="match status" value="1"/>
</dbReference>
<dbReference type="InterPro" id="IPR029044">
    <property type="entry name" value="Nucleotide-diphossugar_trans"/>
</dbReference>
<keyword evidence="5" id="KW-0472">Membrane</keyword>
<dbReference type="InterPro" id="IPR001173">
    <property type="entry name" value="Glyco_trans_2-like"/>
</dbReference>
<name>B8GT24_THISH</name>
<evidence type="ECO:0000256" key="2">
    <source>
        <dbReference type="ARBA" id="ARBA00022475"/>
    </source>
</evidence>
<organism evidence="7 8">
    <name type="scientific">Thioalkalivibrio sulfidiphilus (strain HL-EbGR7)</name>
    <dbReference type="NCBI Taxonomy" id="396588"/>
    <lineage>
        <taxon>Bacteria</taxon>
        <taxon>Pseudomonadati</taxon>
        <taxon>Pseudomonadota</taxon>
        <taxon>Gammaproteobacteria</taxon>
        <taxon>Chromatiales</taxon>
        <taxon>Ectothiorhodospiraceae</taxon>
        <taxon>Thioalkalivibrio</taxon>
    </lineage>
</organism>
<keyword evidence="8" id="KW-1185">Reference proteome</keyword>
<dbReference type="KEGG" id="tgr:Tgr7_1958"/>
<evidence type="ECO:0000313" key="7">
    <source>
        <dbReference type="EMBL" id="ACL73039.1"/>
    </source>
</evidence>
<dbReference type="CDD" id="cd02522">
    <property type="entry name" value="GT_2_like_a"/>
    <property type="match status" value="1"/>
</dbReference>